<dbReference type="OrthoDB" id="9815041at2"/>
<evidence type="ECO:0000256" key="2">
    <source>
        <dbReference type="ARBA" id="ARBA00023315"/>
    </source>
</evidence>
<protein>
    <submittedName>
        <fullName evidence="4">Acetyltransferase (GNAT) domain-containing protein</fullName>
    </submittedName>
</protein>
<dbReference type="EMBL" id="FQUP01000007">
    <property type="protein sequence ID" value="SHG72670.1"/>
    <property type="molecule type" value="Genomic_DNA"/>
</dbReference>
<organism evidence="4 5">
    <name type="scientific">Kaistia soli DSM 19436</name>
    <dbReference type="NCBI Taxonomy" id="1122133"/>
    <lineage>
        <taxon>Bacteria</taxon>
        <taxon>Pseudomonadati</taxon>
        <taxon>Pseudomonadota</taxon>
        <taxon>Alphaproteobacteria</taxon>
        <taxon>Hyphomicrobiales</taxon>
        <taxon>Kaistiaceae</taxon>
        <taxon>Kaistia</taxon>
    </lineage>
</organism>
<dbReference type="GO" id="GO:0016747">
    <property type="term" value="F:acyltransferase activity, transferring groups other than amino-acyl groups"/>
    <property type="evidence" value="ECO:0007669"/>
    <property type="project" value="InterPro"/>
</dbReference>
<evidence type="ECO:0000313" key="4">
    <source>
        <dbReference type="EMBL" id="SHG72670.1"/>
    </source>
</evidence>
<dbReference type="CDD" id="cd04301">
    <property type="entry name" value="NAT_SF"/>
    <property type="match status" value="1"/>
</dbReference>
<keyword evidence="1 4" id="KW-0808">Transferase</keyword>
<accession>A0A1M5M619</accession>
<reference evidence="4 5" key="1">
    <citation type="submission" date="2016-11" db="EMBL/GenBank/DDBJ databases">
        <authorList>
            <person name="Jaros S."/>
            <person name="Januszkiewicz K."/>
            <person name="Wedrychowicz H."/>
        </authorList>
    </citation>
    <scope>NUCLEOTIDE SEQUENCE [LARGE SCALE GENOMIC DNA]</scope>
    <source>
        <strain evidence="4 5">DSM 19436</strain>
    </source>
</reference>
<proteinExistence type="predicted"/>
<dbReference type="RefSeq" id="WP_073057994.1">
    <property type="nucleotide sequence ID" value="NZ_FQUP01000007.1"/>
</dbReference>
<keyword evidence="5" id="KW-1185">Reference proteome</keyword>
<dbReference type="AlphaFoldDB" id="A0A1M5M619"/>
<keyword evidence="2" id="KW-0012">Acyltransferase</keyword>
<dbReference type="PANTHER" id="PTHR43877">
    <property type="entry name" value="AMINOALKYLPHOSPHONATE N-ACETYLTRANSFERASE-RELATED-RELATED"/>
    <property type="match status" value="1"/>
</dbReference>
<sequence length="158" mass="17312">MDQSSSPIEIVRWGDPDLPPGLDALLQEAVETDHEWVADFRPAWEAGAFAGDGEALFVAFGGGALLAMATISADPFVEDKATGRLRFIYVRVAARRRGIAEGLVAACLGRARGTWRRLRLHTDNPVAAQLYERYGFRPAAGEWRATHIADIAPLARWP</sequence>
<dbReference type="PROSITE" id="PS51186">
    <property type="entry name" value="GNAT"/>
    <property type="match status" value="1"/>
</dbReference>
<dbReference type="InterPro" id="IPR050832">
    <property type="entry name" value="Bact_Acetyltransf"/>
</dbReference>
<dbReference type="Proteomes" id="UP000184485">
    <property type="component" value="Unassembled WGS sequence"/>
</dbReference>
<dbReference type="SUPFAM" id="SSF55729">
    <property type="entry name" value="Acyl-CoA N-acyltransferases (Nat)"/>
    <property type="match status" value="1"/>
</dbReference>
<dbReference type="Pfam" id="PF00583">
    <property type="entry name" value="Acetyltransf_1"/>
    <property type="match status" value="1"/>
</dbReference>
<evidence type="ECO:0000256" key="1">
    <source>
        <dbReference type="ARBA" id="ARBA00022679"/>
    </source>
</evidence>
<evidence type="ECO:0000259" key="3">
    <source>
        <dbReference type="PROSITE" id="PS51186"/>
    </source>
</evidence>
<gene>
    <name evidence="4" type="ORF">SAMN02745157_4698</name>
</gene>
<evidence type="ECO:0000313" key="5">
    <source>
        <dbReference type="Proteomes" id="UP000184485"/>
    </source>
</evidence>
<dbReference type="InterPro" id="IPR000182">
    <property type="entry name" value="GNAT_dom"/>
</dbReference>
<dbReference type="Gene3D" id="3.40.630.30">
    <property type="match status" value="1"/>
</dbReference>
<dbReference type="STRING" id="1122133.SAMN02745157_4698"/>
<name>A0A1M5M619_9HYPH</name>
<dbReference type="InterPro" id="IPR016181">
    <property type="entry name" value="Acyl_CoA_acyltransferase"/>
</dbReference>
<feature type="domain" description="N-acetyltransferase" evidence="3">
    <location>
        <begin position="8"/>
        <end position="155"/>
    </location>
</feature>